<name>A0ABV2T2R7_9BACT</name>
<gene>
    <name evidence="1" type="ORF">ABR189_08135</name>
</gene>
<keyword evidence="2" id="KW-1185">Reference proteome</keyword>
<accession>A0ABV2T2R7</accession>
<dbReference type="RefSeq" id="WP_354659974.1">
    <property type="nucleotide sequence ID" value="NZ_JBEXAC010000001.1"/>
</dbReference>
<sequence length="588" mass="65485">MSQTHVIGCIKLELQLPEAAGAFYIQEKMGSICRLDLPAALAPLFDQWSGKEELLCIDQLEIDLGTHSLDTLQQALPLLIKEFLVKHYPALKQGKTLPSGMHRIPAVQDHFETWLYFIAHGKLPIYSSIGDPITWERAVLEVLATHAQAPERCRQLFIANPTCLDRLTRQFDTAFIVHWLEAYHGNNSGPALLLAQQLMQCCYYPGFSAPVMYLPATAVFTRWLYRRLIKSIVVEGKIFNPVIWLEEILLHFIPANALPYFLHVMQMVNTAIAGKESILAVALQQLISRHPYFPKQVSDKPGEVPGNEIFPVNTQGRPTNKNTPEATTGAGFANEVILHDTAGDIASIVPPQKQEVPPGVIASSENPLAPVEEPAISDMAISKEYPISQDMGSIVEAIQQDNVTVASNDIIKDNQLTENTALPDSYIGNAGLIILHPFIPTLFEALGLIHNQAFCDITARDKAVQLLGYLAGGQIALPEYDLILPKLLCGMLPVQVTDRFVELTPSEKAEADHLLAAVITHWSVLKNTSPDGLRANFLLRQGKLSWEQEGWRLRVSQEAYDMLLNSLPWGISLCRFSWMPWVIKTDWT</sequence>
<proteinExistence type="predicted"/>
<dbReference type="EMBL" id="JBEXAC010000001">
    <property type="protein sequence ID" value="MET6997336.1"/>
    <property type="molecule type" value="Genomic_DNA"/>
</dbReference>
<dbReference type="InterPro" id="IPR045538">
    <property type="entry name" value="CIS_TMP"/>
</dbReference>
<organism evidence="1 2">
    <name type="scientific">Chitinophaga defluvii</name>
    <dbReference type="NCBI Taxonomy" id="3163343"/>
    <lineage>
        <taxon>Bacteria</taxon>
        <taxon>Pseudomonadati</taxon>
        <taxon>Bacteroidota</taxon>
        <taxon>Chitinophagia</taxon>
        <taxon>Chitinophagales</taxon>
        <taxon>Chitinophagaceae</taxon>
        <taxon>Chitinophaga</taxon>
    </lineage>
</organism>
<reference evidence="1 2" key="1">
    <citation type="submission" date="2024-06" db="EMBL/GenBank/DDBJ databases">
        <title>Chitinophaga defluvii sp. nov., isolated from municipal sewage.</title>
        <authorList>
            <person name="Zhang L."/>
        </authorList>
    </citation>
    <scope>NUCLEOTIDE SEQUENCE [LARGE SCALE GENOMIC DNA]</scope>
    <source>
        <strain evidence="1 2">H8</strain>
    </source>
</reference>
<dbReference type="Pfam" id="PF19268">
    <property type="entry name" value="CIS_TMP"/>
    <property type="match status" value="1"/>
</dbReference>
<comment type="caution">
    <text evidence="1">The sequence shown here is derived from an EMBL/GenBank/DDBJ whole genome shotgun (WGS) entry which is preliminary data.</text>
</comment>
<dbReference type="Proteomes" id="UP001549749">
    <property type="component" value="Unassembled WGS sequence"/>
</dbReference>
<evidence type="ECO:0000313" key="1">
    <source>
        <dbReference type="EMBL" id="MET6997336.1"/>
    </source>
</evidence>
<evidence type="ECO:0000313" key="2">
    <source>
        <dbReference type="Proteomes" id="UP001549749"/>
    </source>
</evidence>
<protein>
    <submittedName>
        <fullName evidence="1">Contractile injection system tape measure protein</fullName>
    </submittedName>
</protein>